<dbReference type="EMBL" id="CCEJ010000010">
    <property type="protein sequence ID" value="CDR34909.1"/>
    <property type="molecule type" value="Genomic_DNA"/>
</dbReference>
<dbReference type="PROSITE" id="PS00337">
    <property type="entry name" value="BETA_LACTAMASE_D"/>
    <property type="match status" value="1"/>
</dbReference>
<evidence type="ECO:0000259" key="8">
    <source>
        <dbReference type="Pfam" id="PF00905"/>
    </source>
</evidence>
<dbReference type="Pfam" id="PF00905">
    <property type="entry name" value="Transpeptidase"/>
    <property type="match status" value="1"/>
</dbReference>
<evidence type="ECO:0000256" key="7">
    <source>
        <dbReference type="RuleBase" id="RU361140"/>
    </source>
</evidence>
<dbReference type="InterPro" id="IPR012338">
    <property type="entry name" value="Beta-lactam/transpept-like"/>
</dbReference>
<evidence type="ECO:0000256" key="6">
    <source>
        <dbReference type="PIRSR" id="PIRSR602137-50"/>
    </source>
</evidence>
<feature type="active site" description="Acyl-ester intermediate" evidence="6">
    <location>
        <position position="54"/>
    </location>
</feature>
<feature type="domain" description="Penicillin-binding protein transpeptidase" evidence="8">
    <location>
        <begin position="46"/>
        <end position="239"/>
    </location>
</feature>
<dbReference type="RefSeq" id="WP_079978049.1">
    <property type="nucleotide sequence ID" value="NZ_CCEJ010000010.1"/>
</dbReference>
<feature type="modified residue" description="N6-carboxylysine" evidence="6">
    <location>
        <position position="57"/>
    </location>
</feature>
<dbReference type="Gene3D" id="3.40.710.10">
    <property type="entry name" value="DD-peptidase/beta-lactamase superfamily"/>
    <property type="match status" value="1"/>
</dbReference>
<evidence type="ECO:0000313" key="10">
    <source>
        <dbReference type="Proteomes" id="UP000031552"/>
    </source>
</evidence>
<dbReference type="GO" id="GO:0017001">
    <property type="term" value="P:antibiotic catabolic process"/>
    <property type="evidence" value="ECO:0007669"/>
    <property type="project" value="InterPro"/>
</dbReference>
<keyword evidence="5 7" id="KW-0046">Antibiotic resistance</keyword>
<accession>A0A090E2N8</accession>
<comment type="catalytic activity">
    <reaction evidence="7">
        <text>a beta-lactam + H2O = a substituted beta-amino acid</text>
        <dbReference type="Rhea" id="RHEA:20401"/>
        <dbReference type="ChEBI" id="CHEBI:15377"/>
        <dbReference type="ChEBI" id="CHEBI:35627"/>
        <dbReference type="ChEBI" id="CHEBI:140347"/>
        <dbReference type="EC" id="3.5.2.6"/>
    </reaction>
</comment>
<dbReference type="GO" id="GO:0008658">
    <property type="term" value="F:penicillin binding"/>
    <property type="evidence" value="ECO:0007669"/>
    <property type="project" value="InterPro"/>
</dbReference>
<evidence type="ECO:0000256" key="1">
    <source>
        <dbReference type="ARBA" id="ARBA00007898"/>
    </source>
</evidence>
<dbReference type="EC" id="3.5.2.6" evidence="2 7"/>
<sequence>MIYELFLKRFLIILFLSAPTLLSTEENFILVNGITKECILSLGENVDEPITPCSTFKIALSLMGFDAEILLDSENPVWEYEEGYDDYLECWKSSQTPLTWIKRSCVWYSKLLANFLGLDKINHYLALFEYGNQDMSGGLKKAWLSSSLKISTREQAYFIQKLVSEAFPISVKAQQITQSLLFIEDLPDGSKLFGKTGLGTLYKEPPENNLEVGWFVGWVEKEDRFFPFAYHIREKSVNTANRIGRAKELLSLSNVL</sequence>
<evidence type="ECO:0000256" key="5">
    <source>
        <dbReference type="ARBA" id="ARBA00023251"/>
    </source>
</evidence>
<dbReference type="STRING" id="1437425.CSEC_2103"/>
<dbReference type="GO" id="GO:0046677">
    <property type="term" value="P:response to antibiotic"/>
    <property type="evidence" value="ECO:0007669"/>
    <property type="project" value="UniProtKB-UniRule"/>
</dbReference>
<dbReference type="GO" id="GO:0008800">
    <property type="term" value="F:beta-lactamase activity"/>
    <property type="evidence" value="ECO:0007669"/>
    <property type="project" value="UniProtKB-UniRule"/>
</dbReference>
<evidence type="ECO:0000313" key="9">
    <source>
        <dbReference type="EMBL" id="CDR34909.1"/>
    </source>
</evidence>
<dbReference type="OrthoDB" id="9762883at2"/>
<dbReference type="Proteomes" id="UP000031552">
    <property type="component" value="Unassembled WGS sequence"/>
</dbReference>
<comment type="similarity">
    <text evidence="1 7">Belongs to the class-D beta-lactamase family.</text>
</comment>
<keyword evidence="10" id="KW-1185">Reference proteome</keyword>
<evidence type="ECO:0000256" key="4">
    <source>
        <dbReference type="ARBA" id="ARBA00022801"/>
    </source>
</evidence>
<reference evidence="9" key="1">
    <citation type="submission" date="2013-12" db="EMBL/GenBank/DDBJ databases">
        <authorList>
            <person name="Linke B."/>
        </authorList>
    </citation>
    <scope>NUCLEOTIDE SEQUENCE [LARGE SCALE GENOMIC DNA]</scope>
    <source>
        <strain evidence="9">CRIB-18</strain>
    </source>
</reference>
<dbReference type="eggNOG" id="COG2602">
    <property type="taxonomic scope" value="Bacteria"/>
</dbReference>
<comment type="caution">
    <text evidence="9">The sequence shown here is derived from an EMBL/GenBank/DDBJ whole genome shotgun (WGS) entry which is preliminary data.</text>
</comment>
<keyword evidence="3" id="KW-0732">Signal</keyword>
<protein>
    <recommendedName>
        <fullName evidence="2 7">Beta-lactamase</fullName>
        <ecNumber evidence="2 7">3.5.2.6</ecNumber>
    </recommendedName>
</protein>
<keyword evidence="4 7" id="KW-0378">Hydrolase</keyword>
<dbReference type="InterPro" id="IPR001460">
    <property type="entry name" value="PCN-bd_Tpept"/>
</dbReference>
<proteinExistence type="inferred from homology"/>
<dbReference type="SUPFAM" id="SSF56601">
    <property type="entry name" value="beta-lactamase/transpeptidase-like"/>
    <property type="match status" value="1"/>
</dbReference>
<dbReference type="AlphaFoldDB" id="A0A090E2N8"/>
<gene>
    <name evidence="9" type="ORF">CSEC_2103</name>
</gene>
<name>A0A090E2N8_9BACT</name>
<evidence type="ECO:0000256" key="2">
    <source>
        <dbReference type="ARBA" id="ARBA00012865"/>
    </source>
</evidence>
<dbReference type="InterPro" id="IPR002137">
    <property type="entry name" value="Beta-lactam_class-D_AS"/>
</dbReference>
<reference evidence="9" key="2">
    <citation type="submission" date="2014-09" db="EMBL/GenBank/DDBJ databases">
        <title>Criblamydia sequanensis harbors a mega-plasmid encoding arsenite resistance.</title>
        <authorList>
            <person name="Bertelli C."/>
            <person name="Goesmann A."/>
            <person name="Greub G."/>
        </authorList>
    </citation>
    <scope>NUCLEOTIDE SEQUENCE [LARGE SCALE GENOMIC DNA]</scope>
    <source>
        <strain evidence="9">CRIB-18</strain>
    </source>
</reference>
<evidence type="ECO:0000256" key="3">
    <source>
        <dbReference type="ARBA" id="ARBA00022729"/>
    </source>
</evidence>
<organism evidence="9 10">
    <name type="scientific">Candidatus Criblamydia sequanensis CRIB-18</name>
    <dbReference type="NCBI Taxonomy" id="1437425"/>
    <lineage>
        <taxon>Bacteria</taxon>
        <taxon>Pseudomonadati</taxon>
        <taxon>Chlamydiota</taxon>
        <taxon>Chlamydiia</taxon>
        <taxon>Parachlamydiales</taxon>
        <taxon>Candidatus Criblamydiaceae</taxon>
        <taxon>Candidatus Criblamydia</taxon>
    </lineage>
</organism>